<feature type="transmembrane region" description="Helical" evidence="5">
    <location>
        <begin position="69"/>
        <end position="88"/>
    </location>
</feature>
<dbReference type="Proteomes" id="UP000824236">
    <property type="component" value="Unassembled WGS sequence"/>
</dbReference>
<feature type="transmembrane region" description="Helical" evidence="5">
    <location>
        <begin position="30"/>
        <end position="48"/>
    </location>
</feature>
<evidence type="ECO:0000256" key="5">
    <source>
        <dbReference type="SAM" id="Phobius"/>
    </source>
</evidence>
<evidence type="ECO:0000256" key="1">
    <source>
        <dbReference type="ARBA" id="ARBA00004141"/>
    </source>
</evidence>
<protein>
    <submittedName>
        <fullName evidence="6">Phage holin family protein</fullName>
    </submittedName>
</protein>
<gene>
    <name evidence="6" type="ORF">H9791_03455</name>
</gene>
<dbReference type="EMBL" id="JAHLFO010000040">
    <property type="protein sequence ID" value="MBU3813550.1"/>
    <property type="molecule type" value="Genomic_DNA"/>
</dbReference>
<evidence type="ECO:0000256" key="2">
    <source>
        <dbReference type="ARBA" id="ARBA00022692"/>
    </source>
</evidence>
<reference evidence="6" key="2">
    <citation type="submission" date="2021-04" db="EMBL/GenBank/DDBJ databases">
        <authorList>
            <person name="Gilroy R."/>
        </authorList>
    </citation>
    <scope>NUCLEOTIDE SEQUENCE</scope>
    <source>
        <strain evidence="6">B3-3758</strain>
    </source>
</reference>
<keyword evidence="2 5" id="KW-0812">Transmembrane</keyword>
<organism evidence="6 7">
    <name type="scientific">Candidatus Bacteroides intestinipullorum</name>
    <dbReference type="NCBI Taxonomy" id="2838471"/>
    <lineage>
        <taxon>Bacteria</taxon>
        <taxon>Pseudomonadati</taxon>
        <taxon>Bacteroidota</taxon>
        <taxon>Bacteroidia</taxon>
        <taxon>Bacteroidales</taxon>
        <taxon>Bacteroidaceae</taxon>
        <taxon>Bacteroides</taxon>
    </lineage>
</organism>
<evidence type="ECO:0000256" key="4">
    <source>
        <dbReference type="ARBA" id="ARBA00023136"/>
    </source>
</evidence>
<keyword evidence="3 5" id="KW-1133">Transmembrane helix</keyword>
<proteinExistence type="predicted"/>
<comment type="subcellular location">
    <subcellularLocation>
        <location evidence="1">Membrane</location>
        <topology evidence="1">Multi-pass membrane protein</topology>
    </subcellularLocation>
</comment>
<evidence type="ECO:0000256" key="3">
    <source>
        <dbReference type="ARBA" id="ARBA00022989"/>
    </source>
</evidence>
<dbReference type="AlphaFoldDB" id="A0A9E2KG86"/>
<name>A0A9E2KG86_9BACE</name>
<feature type="transmembrane region" description="Helical" evidence="5">
    <location>
        <begin position="94"/>
        <end position="115"/>
    </location>
</feature>
<evidence type="ECO:0000313" key="7">
    <source>
        <dbReference type="Proteomes" id="UP000824236"/>
    </source>
</evidence>
<comment type="caution">
    <text evidence="6">The sequence shown here is derived from an EMBL/GenBank/DDBJ whole genome shotgun (WGS) entry which is preliminary data.</text>
</comment>
<dbReference type="InterPro" id="IPR006480">
    <property type="entry name" value="Phage_holin_4_1"/>
</dbReference>
<dbReference type="Pfam" id="PF05105">
    <property type="entry name" value="Phage_holin_4_1"/>
    <property type="match status" value="1"/>
</dbReference>
<reference evidence="6" key="1">
    <citation type="journal article" date="2021" name="PeerJ">
        <title>Extensive microbial diversity within the chicken gut microbiome revealed by metagenomics and culture.</title>
        <authorList>
            <person name="Gilroy R."/>
            <person name="Ravi A."/>
            <person name="Getino M."/>
            <person name="Pursley I."/>
            <person name="Horton D.L."/>
            <person name="Alikhan N.F."/>
            <person name="Baker D."/>
            <person name="Gharbi K."/>
            <person name="Hall N."/>
            <person name="Watson M."/>
            <person name="Adriaenssens E.M."/>
            <person name="Foster-Nyarko E."/>
            <person name="Jarju S."/>
            <person name="Secka A."/>
            <person name="Antonio M."/>
            <person name="Oren A."/>
            <person name="Chaudhuri R.R."/>
            <person name="La Ragione R."/>
            <person name="Hildebrand F."/>
            <person name="Pallen M.J."/>
        </authorList>
    </citation>
    <scope>NUCLEOTIDE SEQUENCE</scope>
    <source>
        <strain evidence="6">B3-3758</strain>
    </source>
</reference>
<evidence type="ECO:0000313" key="6">
    <source>
        <dbReference type="EMBL" id="MBU3813550.1"/>
    </source>
</evidence>
<accession>A0A9E2KG86</accession>
<keyword evidence="4 5" id="KW-0472">Membrane</keyword>
<sequence length="162" mass="18039">MVKDIVTQGVSSGFAALATAFIQESLSHMVPWLIVSCAVIVCDLCFGVRKSLLMKEEVRVSRAVRRTMGKMVTYFSFVCMVCMINVAAGNCYAIDRWACLLVCGIEFLSIISNILKPKGYSLNFKEVAAVVLRKMAGGKKEDYINVIKEDNHEQSTQRITEQ</sequence>
<dbReference type="GO" id="GO:0016020">
    <property type="term" value="C:membrane"/>
    <property type="evidence" value="ECO:0007669"/>
    <property type="project" value="UniProtKB-SubCell"/>
</dbReference>